<dbReference type="Proteomes" id="UP000283523">
    <property type="component" value="Unassembled WGS sequence"/>
</dbReference>
<evidence type="ECO:0000256" key="1">
    <source>
        <dbReference type="ARBA" id="ARBA00010923"/>
    </source>
</evidence>
<organism evidence="7 8">
    <name type="scientific">Fibrisoma montanum</name>
    <dbReference type="NCBI Taxonomy" id="2305895"/>
    <lineage>
        <taxon>Bacteria</taxon>
        <taxon>Pseudomonadati</taxon>
        <taxon>Bacteroidota</taxon>
        <taxon>Cytophagia</taxon>
        <taxon>Cytophagales</taxon>
        <taxon>Spirosomataceae</taxon>
        <taxon>Fibrisoma</taxon>
    </lineage>
</organism>
<keyword evidence="8" id="KW-1185">Reference proteome</keyword>
<feature type="domain" description="Type I restriction modification DNA specificity" evidence="6">
    <location>
        <begin position="264"/>
        <end position="450"/>
    </location>
</feature>
<dbReference type="GO" id="GO:0009307">
    <property type="term" value="P:DNA restriction-modification system"/>
    <property type="evidence" value="ECO:0007669"/>
    <property type="project" value="UniProtKB-KW"/>
</dbReference>
<evidence type="ECO:0000313" key="7">
    <source>
        <dbReference type="EMBL" id="RIV18149.1"/>
    </source>
</evidence>
<evidence type="ECO:0000313" key="8">
    <source>
        <dbReference type="Proteomes" id="UP000283523"/>
    </source>
</evidence>
<sequence>MTYKTVPLGEVLRQRKGSITIDDSADYKLCRVQLHRKGVVLRQIQKGVEIRTKKQQVCKAGDFIVAEMDAKVGGYGFIPAELDGAIVSSHYYLFEVNESKLLPAYLQVLTQTDYIQSQIKATGSTNYASIRPHEVLELTIPLPSPEEQQIIVEHYQLAKEKTRVIIDELQAQQTLLTKLRQAILQEAVQGKLTAKWRGSSKENQPVTQGVPDSGPVRTATQPETGADLLARIRAEKAELIRQGKLRKEKPLPPITDAEKPFNLPEGWVWCRLGEVKVLSEAGKSFLCNERSCQGEEWGVIKMSAISSGKFIETENKYYRDSLSESLLANKIVEADFLITRASGSPELVGRSVVVSSINKNLLLNDKTIRYVFAHGVESNYINLVNNSDFVRAYYRKTVSATSTTMKNITREQINSLSIPLPSYAEQQSIVTLVERLLQQVNRLEAENKQQQEEVGRLMQAVLREAFVINNKFQEEF</sequence>
<keyword evidence="4" id="KW-0175">Coiled coil</keyword>
<comment type="similarity">
    <text evidence="1">Belongs to the type-I restriction system S methylase family.</text>
</comment>
<dbReference type="SUPFAM" id="SSF116734">
    <property type="entry name" value="DNA methylase specificity domain"/>
    <property type="match status" value="2"/>
</dbReference>
<protein>
    <recommendedName>
        <fullName evidence="6">Type I restriction modification DNA specificity domain-containing protein</fullName>
    </recommendedName>
</protein>
<feature type="coiled-coil region" evidence="4">
    <location>
        <begin position="433"/>
        <end position="460"/>
    </location>
</feature>
<evidence type="ECO:0000256" key="2">
    <source>
        <dbReference type="ARBA" id="ARBA00022747"/>
    </source>
</evidence>
<dbReference type="AlphaFoldDB" id="A0A418LXR2"/>
<keyword evidence="3" id="KW-0238">DNA-binding</keyword>
<evidence type="ECO:0000259" key="6">
    <source>
        <dbReference type="Pfam" id="PF01420"/>
    </source>
</evidence>
<dbReference type="OrthoDB" id="825893at2"/>
<name>A0A418LXR2_9BACT</name>
<dbReference type="InterPro" id="IPR000055">
    <property type="entry name" value="Restrct_endonuc_typeI_TRD"/>
</dbReference>
<dbReference type="RefSeq" id="WP_119671400.1">
    <property type="nucleotide sequence ID" value="NZ_QXED01000013.1"/>
</dbReference>
<dbReference type="Gene3D" id="3.90.220.20">
    <property type="entry name" value="DNA methylase specificity domains"/>
    <property type="match status" value="2"/>
</dbReference>
<comment type="caution">
    <text evidence="7">The sequence shown here is derived from an EMBL/GenBank/DDBJ whole genome shotgun (WGS) entry which is preliminary data.</text>
</comment>
<dbReference type="GO" id="GO:0003677">
    <property type="term" value="F:DNA binding"/>
    <property type="evidence" value="ECO:0007669"/>
    <property type="project" value="UniProtKB-KW"/>
</dbReference>
<dbReference type="EMBL" id="QXED01000013">
    <property type="protein sequence ID" value="RIV18149.1"/>
    <property type="molecule type" value="Genomic_DNA"/>
</dbReference>
<dbReference type="Pfam" id="PF01420">
    <property type="entry name" value="Methylase_S"/>
    <property type="match status" value="2"/>
</dbReference>
<gene>
    <name evidence="7" type="ORF">DYU11_29800</name>
</gene>
<feature type="region of interest" description="Disordered" evidence="5">
    <location>
        <begin position="196"/>
        <end position="221"/>
    </location>
</feature>
<evidence type="ECO:0000256" key="5">
    <source>
        <dbReference type="SAM" id="MobiDB-lite"/>
    </source>
</evidence>
<accession>A0A418LXR2</accession>
<dbReference type="PANTHER" id="PTHR43140:SF1">
    <property type="entry name" value="TYPE I RESTRICTION ENZYME ECOKI SPECIFICITY SUBUNIT"/>
    <property type="match status" value="1"/>
</dbReference>
<reference evidence="7 8" key="1">
    <citation type="submission" date="2018-08" db="EMBL/GenBank/DDBJ databases">
        <title>Fibrisoma montanum sp. nov., isolated from Danxia mountain soil.</title>
        <authorList>
            <person name="Huang Y."/>
        </authorList>
    </citation>
    <scope>NUCLEOTIDE SEQUENCE [LARGE SCALE GENOMIC DNA]</scope>
    <source>
        <strain evidence="7 8">HYT19</strain>
    </source>
</reference>
<evidence type="ECO:0000256" key="3">
    <source>
        <dbReference type="ARBA" id="ARBA00023125"/>
    </source>
</evidence>
<dbReference type="InterPro" id="IPR044946">
    <property type="entry name" value="Restrct_endonuc_typeI_TRD_sf"/>
</dbReference>
<proteinExistence type="inferred from homology"/>
<keyword evidence="2" id="KW-0680">Restriction system</keyword>
<evidence type="ECO:0000256" key="4">
    <source>
        <dbReference type="SAM" id="Coils"/>
    </source>
</evidence>
<dbReference type="PANTHER" id="PTHR43140">
    <property type="entry name" value="TYPE-1 RESTRICTION ENZYME ECOKI SPECIFICITY PROTEIN"/>
    <property type="match status" value="1"/>
</dbReference>
<feature type="domain" description="Type I restriction modification DNA specificity" evidence="6">
    <location>
        <begin position="3"/>
        <end position="153"/>
    </location>
</feature>
<dbReference type="InterPro" id="IPR051212">
    <property type="entry name" value="Type-I_RE_S_subunit"/>
</dbReference>